<keyword evidence="2" id="KW-1133">Transmembrane helix</keyword>
<accession>A0A8I1D8X8</accession>
<gene>
    <name evidence="3" type="ORF">I3517_15720</name>
</gene>
<feature type="transmembrane region" description="Helical" evidence="2">
    <location>
        <begin position="60"/>
        <end position="80"/>
    </location>
</feature>
<evidence type="ECO:0000256" key="1">
    <source>
        <dbReference type="SAM" id="MobiDB-lite"/>
    </source>
</evidence>
<protein>
    <submittedName>
        <fullName evidence="3">Uncharacterized protein</fullName>
    </submittedName>
</protein>
<organism evidence="3 4">
    <name type="scientific">Rhodococcus erythropolis</name>
    <name type="common">Arthrobacter picolinophilus</name>
    <dbReference type="NCBI Taxonomy" id="1833"/>
    <lineage>
        <taxon>Bacteria</taxon>
        <taxon>Bacillati</taxon>
        <taxon>Actinomycetota</taxon>
        <taxon>Actinomycetes</taxon>
        <taxon>Mycobacteriales</taxon>
        <taxon>Nocardiaceae</taxon>
        <taxon>Rhodococcus</taxon>
        <taxon>Rhodococcus erythropolis group</taxon>
    </lineage>
</organism>
<dbReference type="RefSeq" id="WP_197941221.1">
    <property type="nucleotide sequence ID" value="NZ_JAECSB010000054.1"/>
</dbReference>
<feature type="compositionally biased region" description="Pro residues" evidence="1">
    <location>
        <begin position="152"/>
        <end position="162"/>
    </location>
</feature>
<evidence type="ECO:0000313" key="3">
    <source>
        <dbReference type="EMBL" id="MBH5144063.1"/>
    </source>
</evidence>
<feature type="transmembrane region" description="Helical" evidence="2">
    <location>
        <begin position="36"/>
        <end position="54"/>
    </location>
</feature>
<sequence>MRAEHLSTLIAPPLNAETISSRISDKGRQRDMAKQLYIGVAVAAMVFVAGVVLTGFALNAWTVVSGIFAICAGFIAWIYVRGDVERTDRSGEFRLSKEQRKTVKRLDAKIKAQAAIPPEQRKMNLAPRFSENFGPIEGDDGEWYFPKSPHLPGDPPPHTTKK</sequence>
<keyword evidence="2" id="KW-0472">Membrane</keyword>
<reference evidence="3 4" key="1">
    <citation type="submission" date="2020-12" db="EMBL/GenBank/DDBJ databases">
        <title>Draft genome sequence of furan degrading bacterial strain FUR100.</title>
        <authorList>
            <person name="Woiski C."/>
        </authorList>
    </citation>
    <scope>NUCLEOTIDE SEQUENCE [LARGE SCALE GENOMIC DNA]</scope>
    <source>
        <strain evidence="3 4">FUR100</strain>
    </source>
</reference>
<name>A0A8I1D8X8_RHOER</name>
<feature type="region of interest" description="Disordered" evidence="1">
    <location>
        <begin position="135"/>
        <end position="162"/>
    </location>
</feature>
<comment type="caution">
    <text evidence="3">The sequence shown here is derived from an EMBL/GenBank/DDBJ whole genome shotgun (WGS) entry which is preliminary data.</text>
</comment>
<evidence type="ECO:0000256" key="2">
    <source>
        <dbReference type="SAM" id="Phobius"/>
    </source>
</evidence>
<keyword evidence="2" id="KW-0812">Transmembrane</keyword>
<dbReference type="EMBL" id="JAECSB010000054">
    <property type="protein sequence ID" value="MBH5144063.1"/>
    <property type="molecule type" value="Genomic_DNA"/>
</dbReference>
<dbReference type="Proteomes" id="UP000627573">
    <property type="component" value="Unassembled WGS sequence"/>
</dbReference>
<keyword evidence="4" id="KW-1185">Reference proteome</keyword>
<dbReference type="AlphaFoldDB" id="A0A8I1D8X8"/>
<evidence type="ECO:0000313" key="4">
    <source>
        <dbReference type="Proteomes" id="UP000627573"/>
    </source>
</evidence>
<proteinExistence type="predicted"/>